<dbReference type="Proteomes" id="UP000260823">
    <property type="component" value="Unassembled WGS sequence"/>
</dbReference>
<dbReference type="Pfam" id="PF14092">
    <property type="entry name" value="DUF4270"/>
    <property type="match status" value="1"/>
</dbReference>
<evidence type="ECO:0000313" key="2">
    <source>
        <dbReference type="Proteomes" id="UP000260823"/>
    </source>
</evidence>
<accession>A0A3E2NPE9</accession>
<reference evidence="1 2" key="1">
    <citation type="submission" date="2018-08" db="EMBL/GenBank/DDBJ databases">
        <title>Mucilaginibacter terrae sp. nov., isolated from manganese diggings.</title>
        <authorList>
            <person name="Huang Y."/>
            <person name="Zhou Z."/>
        </authorList>
    </citation>
    <scope>NUCLEOTIDE SEQUENCE [LARGE SCALE GENOMIC DNA]</scope>
    <source>
        <strain evidence="1 2">ZH6</strain>
    </source>
</reference>
<gene>
    <name evidence="1" type="ORF">DYU05_11890</name>
</gene>
<protein>
    <submittedName>
        <fullName evidence="1">DUF4270 family protein</fullName>
    </submittedName>
</protein>
<dbReference type="OrthoDB" id="1466062at2"/>
<sequence length="465" mass="50512">MLYMKFSKLGLLTLLISLFILNSCKNQDGIGLGVDENNQLNGTLFADTNITLNTVPEDSVVTNGLFRTPLSYFKDPEFGVTESNIAAQLSLPGGSAYTLPTGALTIDSAILVLPYAANGFYGDSLASKFKINVHQLNEKYVSTTYYNNKQWDYNSSVLGTKSFIARSHDTLKIFNIVKGAKDTLIKVVPQVRIPIASSFIDSYLFTEAPPAYRASNLGFQSAVKGLYLTLDKTGTTGPGGNLMFTLDSAKINIYYRAVSGTTTDTSVVTLPVQAGTHMASIKHTYSAKVQAALNSTSTDGLVYLQGLAGLRAKVAFPEIQKTFASLGSDVVINRAELVVSALPGSGVPYAPAPRLTMYKYDLAKQRVRLQDAATSDPRGVNGPSYFDGFYNKKNNEYHFLVTAFVQDLIRGKTVDYGTFIAPVNPVTATTIDISPTATYAERTVTPGKNSPYRIKLNIIYTKINQ</sequence>
<comment type="caution">
    <text evidence="1">The sequence shown here is derived from an EMBL/GenBank/DDBJ whole genome shotgun (WGS) entry which is preliminary data.</text>
</comment>
<proteinExistence type="predicted"/>
<dbReference type="InterPro" id="IPR025366">
    <property type="entry name" value="DUF4270"/>
</dbReference>
<dbReference type="AlphaFoldDB" id="A0A3E2NPE9"/>
<dbReference type="EMBL" id="QWDE01000002">
    <property type="protein sequence ID" value="RFZ82857.1"/>
    <property type="molecule type" value="Genomic_DNA"/>
</dbReference>
<organism evidence="1 2">
    <name type="scientific">Mucilaginibacter terrenus</name>
    <dbReference type="NCBI Taxonomy" id="2482727"/>
    <lineage>
        <taxon>Bacteria</taxon>
        <taxon>Pseudomonadati</taxon>
        <taxon>Bacteroidota</taxon>
        <taxon>Sphingobacteriia</taxon>
        <taxon>Sphingobacteriales</taxon>
        <taxon>Sphingobacteriaceae</taxon>
        <taxon>Mucilaginibacter</taxon>
    </lineage>
</organism>
<keyword evidence="2" id="KW-1185">Reference proteome</keyword>
<name>A0A3E2NPE9_9SPHI</name>
<evidence type="ECO:0000313" key="1">
    <source>
        <dbReference type="EMBL" id="RFZ82857.1"/>
    </source>
</evidence>